<feature type="compositionally biased region" description="Low complexity" evidence="1">
    <location>
        <begin position="182"/>
        <end position="198"/>
    </location>
</feature>
<proteinExistence type="predicted"/>
<evidence type="ECO:0000313" key="3">
    <source>
        <dbReference type="Proteomes" id="UP000001798"/>
    </source>
</evidence>
<sequence>MAPNGRTFAFLYKIGLTSAVSSIEAAEDGFCKHFLVLFANPALSATKMSKNHTNIPLHCSICPKNPQFSDVSHLLTHTSSKAHLSNYFKLKIRAASELTAKIQLDNFEDWYDNYDLERLLSERLASKDQKKAAKDKKTRSNNALPGQTRIKKEKYNLLDNEANLAPMFRAPVPRMHLWPTATNNSINNNNTSTSNSNSDMGSEWDHSAFYATPTSRRQIPGYTLQKTPSAVGTVSDTTNLTTPLKGEVDGENTEKLSENAKLKGVFWPGMDLFDSATAEMKRMRNQRKDGSILELMMAASAEVQPTEISYHPDGAFRTSRHIFGPLSTDTSPIRDPTPKKRRTRKAALADVSVNVPRLRAGRPRNLARSPEKRQVSARTRQPVGQLALQSTPTLNPLAFGARFTPSNEEDEEFRITMEEMGAKKRSFNVFQDAPEVSPGRTESPLEDHRFDFSDGASTSFTNVNIGNQISPTPVVKPSAMRMFAKENGQSDVHVRRTVSTPHHGFPAQMFFDNSSMYNPLYNHHPRSFSYGGDSTDLSQMSQDTKPLNAYTQAFHGNFNSVSHGSRLPSNHLQLSDPITNGANINIPHFGI</sequence>
<gene>
    <name evidence="2" type="ORF">BCIN_06g05310</name>
</gene>
<feature type="compositionally biased region" description="Polar residues" evidence="1">
    <location>
        <begin position="227"/>
        <end position="242"/>
    </location>
</feature>
<name>A0A384JKL1_BOTFB</name>
<reference evidence="2 3" key="2">
    <citation type="journal article" date="2012" name="Eukaryot. Cell">
        <title>Genome update of Botrytis cinerea strains B05.10 and T4.</title>
        <authorList>
            <person name="Staats M."/>
            <person name="van Kan J.A."/>
        </authorList>
    </citation>
    <scope>NUCLEOTIDE SEQUENCE [LARGE SCALE GENOMIC DNA]</scope>
    <source>
        <strain evidence="2 3">B05.10</strain>
    </source>
</reference>
<dbReference type="Proteomes" id="UP000001798">
    <property type="component" value="Chromosome 6"/>
</dbReference>
<protein>
    <submittedName>
        <fullName evidence="2">Uncharacterized protein</fullName>
    </submittedName>
</protein>
<dbReference type="KEGG" id="bfu:BCIN_06g05310"/>
<feature type="region of interest" description="Disordered" evidence="1">
    <location>
        <begin position="227"/>
        <end position="253"/>
    </location>
</feature>
<dbReference type="OrthoDB" id="5428259at2759"/>
<keyword evidence="3" id="KW-1185">Reference proteome</keyword>
<dbReference type="EMBL" id="CP009810">
    <property type="protein sequence ID" value="ATZ51093.1"/>
    <property type="molecule type" value="Genomic_DNA"/>
</dbReference>
<reference evidence="2 3" key="3">
    <citation type="journal article" date="2017" name="Mol. Plant Pathol.">
        <title>A gapless genome sequence of the fungus Botrytis cinerea.</title>
        <authorList>
            <person name="Van Kan J.A."/>
            <person name="Stassen J.H."/>
            <person name="Mosbach A."/>
            <person name="Van Der Lee T.A."/>
            <person name="Faino L."/>
            <person name="Farmer A.D."/>
            <person name="Papasotiriou D.G."/>
            <person name="Zhou S."/>
            <person name="Seidl M.F."/>
            <person name="Cottam E."/>
            <person name="Edel D."/>
            <person name="Hahn M."/>
            <person name="Schwartz D.C."/>
            <person name="Dietrich R.A."/>
            <person name="Widdison S."/>
            <person name="Scalliet G."/>
        </authorList>
    </citation>
    <scope>NUCLEOTIDE SEQUENCE [LARGE SCALE GENOMIC DNA]</scope>
    <source>
        <strain evidence="2 3">B05.10</strain>
    </source>
</reference>
<feature type="region of interest" description="Disordered" evidence="1">
    <location>
        <begin position="321"/>
        <end position="341"/>
    </location>
</feature>
<dbReference type="GeneID" id="5439677"/>
<evidence type="ECO:0000256" key="1">
    <source>
        <dbReference type="SAM" id="MobiDB-lite"/>
    </source>
</evidence>
<dbReference type="RefSeq" id="XP_024549385.1">
    <property type="nucleotide sequence ID" value="XM_024693599.1"/>
</dbReference>
<dbReference type="AlphaFoldDB" id="A0A384JKL1"/>
<dbReference type="VEuPathDB" id="FungiDB:Bcin06g05310"/>
<evidence type="ECO:0000313" key="2">
    <source>
        <dbReference type="EMBL" id="ATZ51093.1"/>
    </source>
</evidence>
<reference evidence="2 3" key="1">
    <citation type="journal article" date="2011" name="PLoS Genet.">
        <title>Genomic analysis of the necrotrophic fungal pathogens Sclerotinia sclerotiorum and Botrytis cinerea.</title>
        <authorList>
            <person name="Amselem J."/>
            <person name="Cuomo C.A."/>
            <person name="van Kan J.A."/>
            <person name="Viaud M."/>
            <person name="Benito E.P."/>
            <person name="Couloux A."/>
            <person name="Coutinho P.M."/>
            <person name="de Vries R.P."/>
            <person name="Dyer P.S."/>
            <person name="Fillinger S."/>
            <person name="Fournier E."/>
            <person name="Gout L."/>
            <person name="Hahn M."/>
            <person name="Kohn L."/>
            <person name="Lapalu N."/>
            <person name="Plummer K.M."/>
            <person name="Pradier J.M."/>
            <person name="Quevillon E."/>
            <person name="Sharon A."/>
            <person name="Simon A."/>
            <person name="ten Have A."/>
            <person name="Tudzynski B."/>
            <person name="Tudzynski P."/>
            <person name="Wincker P."/>
            <person name="Andrew M."/>
            <person name="Anthouard V."/>
            <person name="Beever R.E."/>
            <person name="Beffa R."/>
            <person name="Benoit I."/>
            <person name="Bouzid O."/>
            <person name="Brault B."/>
            <person name="Chen Z."/>
            <person name="Choquer M."/>
            <person name="Collemare J."/>
            <person name="Cotton P."/>
            <person name="Danchin E.G."/>
            <person name="Da Silva C."/>
            <person name="Gautier A."/>
            <person name="Giraud C."/>
            <person name="Giraud T."/>
            <person name="Gonzalez C."/>
            <person name="Grossetete S."/>
            <person name="Guldener U."/>
            <person name="Henrissat B."/>
            <person name="Howlett B.J."/>
            <person name="Kodira C."/>
            <person name="Kretschmer M."/>
            <person name="Lappartient A."/>
            <person name="Leroch M."/>
            <person name="Levis C."/>
            <person name="Mauceli E."/>
            <person name="Neuveglise C."/>
            <person name="Oeser B."/>
            <person name="Pearson M."/>
            <person name="Poulain J."/>
            <person name="Poussereau N."/>
            <person name="Quesneville H."/>
            <person name="Rascle C."/>
            <person name="Schumacher J."/>
            <person name="Segurens B."/>
            <person name="Sexton A."/>
            <person name="Silva E."/>
            <person name="Sirven C."/>
            <person name="Soanes D.M."/>
            <person name="Talbot N.J."/>
            <person name="Templeton M."/>
            <person name="Yandava C."/>
            <person name="Yarden O."/>
            <person name="Zeng Q."/>
            <person name="Rollins J.A."/>
            <person name="Lebrun M.H."/>
            <person name="Dickman M."/>
        </authorList>
    </citation>
    <scope>NUCLEOTIDE SEQUENCE [LARGE SCALE GENOMIC DNA]</scope>
    <source>
        <strain evidence="2 3">B05.10</strain>
    </source>
</reference>
<feature type="region of interest" description="Disordered" evidence="1">
    <location>
        <begin position="181"/>
        <end position="201"/>
    </location>
</feature>
<organism evidence="2 3">
    <name type="scientific">Botryotinia fuckeliana (strain B05.10)</name>
    <name type="common">Noble rot fungus</name>
    <name type="synonym">Botrytis cinerea</name>
    <dbReference type="NCBI Taxonomy" id="332648"/>
    <lineage>
        <taxon>Eukaryota</taxon>
        <taxon>Fungi</taxon>
        <taxon>Dikarya</taxon>
        <taxon>Ascomycota</taxon>
        <taxon>Pezizomycotina</taxon>
        <taxon>Leotiomycetes</taxon>
        <taxon>Helotiales</taxon>
        <taxon>Sclerotiniaceae</taxon>
        <taxon>Botrytis</taxon>
    </lineage>
</organism>
<accession>A0A384JKL1</accession>
<feature type="region of interest" description="Disordered" evidence="1">
    <location>
        <begin position="127"/>
        <end position="149"/>
    </location>
</feature>